<dbReference type="GO" id="GO:0007165">
    <property type="term" value="P:signal transduction"/>
    <property type="evidence" value="ECO:0007669"/>
    <property type="project" value="UniProtKB-KW"/>
</dbReference>
<evidence type="ECO:0000256" key="9">
    <source>
        <dbReference type="ARBA" id="ARBA00023224"/>
    </source>
</evidence>
<comment type="subcellular location">
    <subcellularLocation>
        <location evidence="1">Cell inner membrane</location>
        <topology evidence="1">Multi-pass membrane protein</topology>
    </subcellularLocation>
</comment>
<dbReference type="InterPro" id="IPR004089">
    <property type="entry name" value="MCPsignal_dom"/>
</dbReference>
<evidence type="ECO:0000256" key="5">
    <source>
        <dbReference type="ARBA" id="ARBA00022519"/>
    </source>
</evidence>
<dbReference type="Gene3D" id="1.10.287.950">
    <property type="entry name" value="Methyl-accepting chemotaxis protein"/>
    <property type="match status" value="1"/>
</dbReference>
<gene>
    <name evidence="15" type="ORF">DXI23_12355</name>
</gene>
<dbReference type="Gene3D" id="3.30.450.20">
    <property type="entry name" value="PAS domain"/>
    <property type="match status" value="1"/>
</dbReference>
<keyword evidence="7 12" id="KW-1133">Transmembrane helix</keyword>
<name>A0A3D8H265_9GAMM</name>
<evidence type="ECO:0000256" key="3">
    <source>
        <dbReference type="ARBA" id="ARBA00022481"/>
    </source>
</evidence>
<evidence type="ECO:0000256" key="1">
    <source>
        <dbReference type="ARBA" id="ARBA00004429"/>
    </source>
</evidence>
<dbReference type="AlphaFoldDB" id="A0A3D8H265"/>
<dbReference type="EMBL" id="QRDH01000005">
    <property type="protein sequence ID" value="RDU40561.1"/>
    <property type="molecule type" value="Genomic_DNA"/>
</dbReference>
<feature type="domain" description="PAS" evidence="14">
    <location>
        <begin position="21"/>
        <end position="76"/>
    </location>
</feature>
<feature type="transmembrane region" description="Helical" evidence="12">
    <location>
        <begin position="173"/>
        <end position="194"/>
    </location>
</feature>
<evidence type="ECO:0000256" key="10">
    <source>
        <dbReference type="PROSITE-ProRule" id="PRU00284"/>
    </source>
</evidence>
<evidence type="ECO:0000256" key="2">
    <source>
        <dbReference type="ARBA" id="ARBA00022475"/>
    </source>
</evidence>
<dbReference type="GO" id="GO:0006935">
    <property type="term" value="P:chemotaxis"/>
    <property type="evidence" value="ECO:0007669"/>
    <property type="project" value="UniProtKB-KW"/>
</dbReference>
<keyword evidence="5" id="KW-0997">Cell inner membrane</keyword>
<evidence type="ECO:0000256" key="7">
    <source>
        <dbReference type="ARBA" id="ARBA00022989"/>
    </source>
</evidence>
<sequence length="543" mass="60222">MRVNEPVTQKEKVYPDHYHLITTTDLRGKITAANEEFAEVAGYTIDELVGQPHNLIRHPDMPPGAFENLWQTIKSGESWRGMVKNRCKNGDHYWVDAFVTPIRKDGEIVEFQSVRTRPRPDQVARAEKLYSAWKQGKVPRRYLAVSPPLALKLGCLYGLLAVALLWFGLSELALSHLVTLQGLLLAVFAVLVWLTLPVMRSARSACTETHPAMPWIYTGRRDEGAWIEFDRQKRDAVLRAVSARMHANVGKLHGRKQRTVEWVANSVASIRSQQGDIQDITRAFEELAESVRRVSELTARTHDATDDARQSANQCRGQMTSMNQSLSELGGQLSVANDRMQALSEKSDAIGMVLDVISDIAEQTNLLALNAAIEAARAGESGPGFAVVADEVRGLAQRTHESTRKIDEMIAALQSETREVVEVINNGTHCCQQTAGIANEASETLEATLRDVDLITSCTHEVAGATEQQAALSVQVERQAARLLELGNRSVESSENAREESEHLGNNVDQAQLLTSHFLQMLCDRLLPAPESGKRQRFPEPTQ</sequence>
<dbReference type="PROSITE" id="PS50111">
    <property type="entry name" value="CHEMOTAXIS_TRANSDUC_2"/>
    <property type="match status" value="1"/>
</dbReference>
<dbReference type="SUPFAM" id="SSF55785">
    <property type="entry name" value="PYP-like sensor domain (PAS domain)"/>
    <property type="match status" value="1"/>
</dbReference>
<feature type="domain" description="Methyl-accepting transducer" evidence="13">
    <location>
        <begin position="272"/>
        <end position="484"/>
    </location>
</feature>
<dbReference type="CDD" id="cd00130">
    <property type="entry name" value="PAS"/>
    <property type="match status" value="1"/>
</dbReference>
<comment type="caution">
    <text evidence="15">The sequence shown here is derived from an EMBL/GenBank/DDBJ whole genome shotgun (WGS) entry which is preliminary data.</text>
</comment>
<proteinExistence type="predicted"/>
<feature type="transmembrane region" description="Helical" evidence="12">
    <location>
        <begin position="149"/>
        <end position="167"/>
    </location>
</feature>
<dbReference type="RefSeq" id="WP_104270821.1">
    <property type="nucleotide sequence ID" value="NZ_PSSW01000005.1"/>
</dbReference>
<protein>
    <submittedName>
        <fullName evidence="15">PAS domain S-box protein</fullName>
    </submittedName>
</protein>
<evidence type="ECO:0000313" key="16">
    <source>
        <dbReference type="Proteomes" id="UP000256431"/>
    </source>
</evidence>
<dbReference type="PANTHER" id="PTHR32089:SF112">
    <property type="entry name" value="LYSOZYME-LIKE PROTEIN-RELATED"/>
    <property type="match status" value="1"/>
</dbReference>
<dbReference type="SUPFAM" id="SSF58104">
    <property type="entry name" value="Methyl-accepting chemotaxis protein (MCP) signaling domain"/>
    <property type="match status" value="1"/>
</dbReference>
<dbReference type="FunFam" id="3.30.450.20:FF:000046">
    <property type="entry name" value="Aerotaxis sensor receptor"/>
    <property type="match status" value="1"/>
</dbReference>
<feature type="region of interest" description="Disordered" evidence="11">
    <location>
        <begin position="487"/>
        <end position="506"/>
    </location>
</feature>
<dbReference type="InterPro" id="IPR013655">
    <property type="entry name" value="PAS_fold_3"/>
</dbReference>
<organism evidence="15 16">
    <name type="scientific">Marinobacter flavimaris</name>
    <dbReference type="NCBI Taxonomy" id="262076"/>
    <lineage>
        <taxon>Bacteria</taxon>
        <taxon>Pseudomonadati</taxon>
        <taxon>Pseudomonadota</taxon>
        <taxon>Gammaproteobacteria</taxon>
        <taxon>Pseudomonadales</taxon>
        <taxon>Marinobacteraceae</taxon>
        <taxon>Marinobacter</taxon>
    </lineage>
</organism>
<dbReference type="Pfam" id="PF08447">
    <property type="entry name" value="PAS_3"/>
    <property type="match status" value="1"/>
</dbReference>
<evidence type="ECO:0000313" key="15">
    <source>
        <dbReference type="EMBL" id="RDU40561.1"/>
    </source>
</evidence>
<dbReference type="PANTHER" id="PTHR32089">
    <property type="entry name" value="METHYL-ACCEPTING CHEMOTAXIS PROTEIN MCPB"/>
    <property type="match status" value="1"/>
</dbReference>
<evidence type="ECO:0000256" key="11">
    <source>
        <dbReference type="SAM" id="MobiDB-lite"/>
    </source>
</evidence>
<dbReference type="SMART" id="SM00283">
    <property type="entry name" value="MA"/>
    <property type="match status" value="1"/>
</dbReference>
<evidence type="ECO:0000256" key="4">
    <source>
        <dbReference type="ARBA" id="ARBA00022500"/>
    </source>
</evidence>
<keyword evidence="4" id="KW-0145">Chemotaxis</keyword>
<dbReference type="NCBIfam" id="TIGR00229">
    <property type="entry name" value="sensory_box"/>
    <property type="match status" value="1"/>
</dbReference>
<evidence type="ECO:0000259" key="13">
    <source>
        <dbReference type="PROSITE" id="PS50111"/>
    </source>
</evidence>
<evidence type="ECO:0000256" key="6">
    <source>
        <dbReference type="ARBA" id="ARBA00022692"/>
    </source>
</evidence>
<dbReference type="CDD" id="cd11386">
    <property type="entry name" value="MCP_signal"/>
    <property type="match status" value="1"/>
</dbReference>
<dbReference type="GO" id="GO:0005886">
    <property type="term" value="C:plasma membrane"/>
    <property type="evidence" value="ECO:0007669"/>
    <property type="project" value="UniProtKB-SubCell"/>
</dbReference>
<keyword evidence="9 10" id="KW-0807">Transducer</keyword>
<keyword evidence="2" id="KW-1003">Cell membrane</keyword>
<evidence type="ECO:0000259" key="14">
    <source>
        <dbReference type="PROSITE" id="PS50112"/>
    </source>
</evidence>
<keyword evidence="16" id="KW-1185">Reference proteome</keyword>
<dbReference type="Proteomes" id="UP000256431">
    <property type="component" value="Unassembled WGS sequence"/>
</dbReference>
<evidence type="ECO:0000256" key="8">
    <source>
        <dbReference type="ARBA" id="ARBA00023136"/>
    </source>
</evidence>
<keyword evidence="6 12" id="KW-0812">Transmembrane</keyword>
<keyword evidence="3" id="KW-0488">Methylation</keyword>
<dbReference type="Pfam" id="PF00015">
    <property type="entry name" value="MCPsignal"/>
    <property type="match status" value="1"/>
</dbReference>
<dbReference type="InterPro" id="IPR000014">
    <property type="entry name" value="PAS"/>
</dbReference>
<accession>A0A3D8H265</accession>
<evidence type="ECO:0000256" key="12">
    <source>
        <dbReference type="SAM" id="Phobius"/>
    </source>
</evidence>
<dbReference type="InterPro" id="IPR035965">
    <property type="entry name" value="PAS-like_dom_sf"/>
</dbReference>
<reference evidence="15 16" key="1">
    <citation type="submission" date="2018-08" db="EMBL/GenBank/DDBJ databases">
        <title>Genome sequence of Marinobacter flavimaris KCTC 12185.</title>
        <authorList>
            <person name="Chun J."/>
            <person name="Kim B.-Y."/>
            <person name="Choi S.-B."/>
            <person name="Kwak M.-J."/>
        </authorList>
    </citation>
    <scope>NUCLEOTIDE SEQUENCE [LARGE SCALE GENOMIC DNA]</scope>
    <source>
        <strain evidence="15 16">KCTC 12185</strain>
    </source>
</reference>
<keyword evidence="8 12" id="KW-0472">Membrane</keyword>
<dbReference type="PROSITE" id="PS50112">
    <property type="entry name" value="PAS"/>
    <property type="match status" value="1"/>
</dbReference>